<evidence type="ECO:0000256" key="1">
    <source>
        <dbReference type="SAM" id="MobiDB-lite"/>
    </source>
</evidence>
<evidence type="ECO:0000313" key="2">
    <source>
        <dbReference type="Proteomes" id="UP000095283"/>
    </source>
</evidence>
<feature type="compositionally biased region" description="Basic and acidic residues" evidence="1">
    <location>
        <begin position="43"/>
        <end position="59"/>
    </location>
</feature>
<evidence type="ECO:0000313" key="3">
    <source>
        <dbReference type="WBParaSite" id="Hba_12236"/>
    </source>
</evidence>
<name>A0A1I7X4C5_HETBA</name>
<dbReference type="Proteomes" id="UP000095283">
    <property type="component" value="Unplaced"/>
</dbReference>
<reference evidence="3" key="1">
    <citation type="submission" date="2016-11" db="UniProtKB">
        <authorList>
            <consortium name="WormBaseParasite"/>
        </authorList>
    </citation>
    <scope>IDENTIFICATION</scope>
</reference>
<sequence length="65" mass="7676">MEELIFKQCKAYVKKKRGRSRGYGLISKMYLLSQLREIIDRRSSEVPRPDTNERIEENSVTRNAS</sequence>
<proteinExistence type="predicted"/>
<accession>A0A1I7X4C5</accession>
<dbReference type="WBParaSite" id="Hba_12236">
    <property type="protein sequence ID" value="Hba_12236"/>
    <property type="gene ID" value="Hba_12236"/>
</dbReference>
<keyword evidence="2" id="KW-1185">Reference proteome</keyword>
<protein>
    <submittedName>
        <fullName evidence="3">Transposase</fullName>
    </submittedName>
</protein>
<feature type="region of interest" description="Disordered" evidence="1">
    <location>
        <begin position="43"/>
        <end position="65"/>
    </location>
</feature>
<dbReference type="AlphaFoldDB" id="A0A1I7X4C5"/>
<organism evidence="2 3">
    <name type="scientific">Heterorhabditis bacteriophora</name>
    <name type="common">Entomopathogenic nematode worm</name>
    <dbReference type="NCBI Taxonomy" id="37862"/>
    <lineage>
        <taxon>Eukaryota</taxon>
        <taxon>Metazoa</taxon>
        <taxon>Ecdysozoa</taxon>
        <taxon>Nematoda</taxon>
        <taxon>Chromadorea</taxon>
        <taxon>Rhabditida</taxon>
        <taxon>Rhabditina</taxon>
        <taxon>Rhabditomorpha</taxon>
        <taxon>Strongyloidea</taxon>
        <taxon>Heterorhabditidae</taxon>
        <taxon>Heterorhabditis</taxon>
    </lineage>
</organism>